<evidence type="ECO:0000256" key="5">
    <source>
        <dbReference type="ARBA" id="ARBA00033067"/>
    </source>
</evidence>
<dbReference type="PANTHER" id="PTHR43725:SF53">
    <property type="entry name" value="UDP-ARABINOSE 4-EPIMERASE 1"/>
    <property type="match status" value="1"/>
</dbReference>
<dbReference type="RefSeq" id="WP_342372538.1">
    <property type="nucleotide sequence ID" value="NZ_CP115965.1"/>
</dbReference>
<comment type="similarity">
    <text evidence="2">Belongs to the NAD(P)-dependent epimerase/dehydratase family.</text>
</comment>
<dbReference type="Proteomes" id="UP001434337">
    <property type="component" value="Chromosome"/>
</dbReference>
<name>A0ABZ3C7H9_9ACTN</name>
<feature type="compositionally biased region" description="Basic residues" evidence="6">
    <location>
        <begin position="138"/>
        <end position="152"/>
    </location>
</feature>
<gene>
    <name evidence="8" type="ORF">PCC79_16715</name>
</gene>
<dbReference type="InterPro" id="IPR001509">
    <property type="entry name" value="Epimerase_deHydtase"/>
</dbReference>
<dbReference type="EMBL" id="CP115965">
    <property type="protein sequence ID" value="WZW98505.1"/>
    <property type="molecule type" value="Genomic_DNA"/>
</dbReference>
<proteinExistence type="inferred from homology"/>
<accession>A0ABZ3C7H9</accession>
<evidence type="ECO:0000313" key="8">
    <source>
        <dbReference type="EMBL" id="WZW98505.1"/>
    </source>
</evidence>
<feature type="domain" description="NAD-dependent epimerase/dehydratase" evidence="7">
    <location>
        <begin position="4"/>
        <end position="120"/>
    </location>
</feature>
<sequence length="178" mass="18895">MTSWLVTGGAGYIGSHVARVFAERGIGVVVVDDLSSGHREFVDPGVPFVEGSILDGDLLGRTFAAHDVEGVIHIAGFKYAGESVKRPLHTLRQNVVGTMVLLEEMQRAGVGKVVFSSSAGTRAGCSGATLRGRWSRGRRWRGGVGRPSRRLPGRCEGAGASRAGWCPRGPTRTRGSPR</sequence>
<feature type="compositionally biased region" description="Low complexity" evidence="6">
    <location>
        <begin position="167"/>
        <end position="178"/>
    </location>
</feature>
<feature type="region of interest" description="Disordered" evidence="6">
    <location>
        <begin position="138"/>
        <end position="178"/>
    </location>
</feature>
<reference evidence="8 9" key="1">
    <citation type="journal article" date="2023" name="Environ Microbiome">
        <title>A coral-associated actinobacterium mitigates coral bleaching under heat stress.</title>
        <authorList>
            <person name="Li J."/>
            <person name="Zou Y."/>
            <person name="Li Q."/>
            <person name="Zhang J."/>
            <person name="Bourne D.G."/>
            <person name="Lyu Y."/>
            <person name="Liu C."/>
            <person name="Zhang S."/>
        </authorList>
    </citation>
    <scope>NUCLEOTIDE SEQUENCE [LARGE SCALE GENOMIC DNA]</scope>
    <source>
        <strain evidence="8 9">SCSIO 13291</strain>
    </source>
</reference>
<evidence type="ECO:0000256" key="6">
    <source>
        <dbReference type="SAM" id="MobiDB-lite"/>
    </source>
</evidence>
<evidence type="ECO:0000259" key="7">
    <source>
        <dbReference type="Pfam" id="PF01370"/>
    </source>
</evidence>
<protein>
    <recommendedName>
        <fullName evidence="3">UDP-glucose 4-epimerase</fullName>
    </recommendedName>
    <alternativeName>
        <fullName evidence="5">Galactowaldenase</fullName>
    </alternativeName>
    <alternativeName>
        <fullName evidence="4">UDP-galactose 4-epimerase</fullName>
    </alternativeName>
</protein>
<dbReference type="InterPro" id="IPR036291">
    <property type="entry name" value="NAD(P)-bd_dom_sf"/>
</dbReference>
<keyword evidence="9" id="KW-1185">Reference proteome</keyword>
<dbReference type="Pfam" id="PF01370">
    <property type="entry name" value="Epimerase"/>
    <property type="match status" value="1"/>
</dbReference>
<evidence type="ECO:0000256" key="2">
    <source>
        <dbReference type="ARBA" id="ARBA00007637"/>
    </source>
</evidence>
<organism evidence="8 9">
    <name type="scientific">Propioniciclava soli</name>
    <dbReference type="NCBI Taxonomy" id="2775081"/>
    <lineage>
        <taxon>Bacteria</taxon>
        <taxon>Bacillati</taxon>
        <taxon>Actinomycetota</taxon>
        <taxon>Actinomycetes</taxon>
        <taxon>Propionibacteriales</taxon>
        <taxon>Propionibacteriaceae</taxon>
        <taxon>Propioniciclava</taxon>
    </lineage>
</organism>
<evidence type="ECO:0000256" key="4">
    <source>
        <dbReference type="ARBA" id="ARBA00031367"/>
    </source>
</evidence>
<evidence type="ECO:0000313" key="9">
    <source>
        <dbReference type="Proteomes" id="UP001434337"/>
    </source>
</evidence>
<comment type="pathway">
    <text evidence="1">Carbohydrate metabolism; galactose metabolism.</text>
</comment>
<dbReference type="SUPFAM" id="SSF51735">
    <property type="entry name" value="NAD(P)-binding Rossmann-fold domains"/>
    <property type="match status" value="1"/>
</dbReference>
<dbReference type="PANTHER" id="PTHR43725">
    <property type="entry name" value="UDP-GLUCOSE 4-EPIMERASE"/>
    <property type="match status" value="1"/>
</dbReference>
<evidence type="ECO:0000256" key="3">
    <source>
        <dbReference type="ARBA" id="ARBA00018569"/>
    </source>
</evidence>
<evidence type="ECO:0000256" key="1">
    <source>
        <dbReference type="ARBA" id="ARBA00004947"/>
    </source>
</evidence>
<dbReference type="Gene3D" id="3.40.50.720">
    <property type="entry name" value="NAD(P)-binding Rossmann-like Domain"/>
    <property type="match status" value="1"/>
</dbReference>